<comment type="caution">
    <text evidence="5">The sequence shown here is derived from an EMBL/GenBank/DDBJ whole genome shotgun (WGS) entry which is preliminary data.</text>
</comment>
<dbReference type="InterPro" id="IPR013320">
    <property type="entry name" value="ConA-like_dom_sf"/>
</dbReference>
<feature type="compositionally biased region" description="Pro residues" evidence="3">
    <location>
        <begin position="277"/>
        <end position="289"/>
    </location>
</feature>
<feature type="domain" description="LamG-like jellyroll fold" evidence="4">
    <location>
        <begin position="410"/>
        <end position="549"/>
    </location>
</feature>
<keyword evidence="1" id="KW-0732">Signal</keyword>
<proteinExistence type="predicted"/>
<evidence type="ECO:0000259" key="4">
    <source>
        <dbReference type="SMART" id="SM00560"/>
    </source>
</evidence>
<dbReference type="OrthoDB" id="176279at2"/>
<reference evidence="5 6" key="1">
    <citation type="submission" date="2018-09" db="EMBL/GenBank/DDBJ databases">
        <title>YIM 75507 draft genome.</title>
        <authorList>
            <person name="Tang S."/>
            <person name="Feng Y."/>
        </authorList>
    </citation>
    <scope>NUCLEOTIDE SEQUENCE [LARGE SCALE GENOMIC DNA]</scope>
    <source>
        <strain evidence="5 6">YIM 75507</strain>
    </source>
</reference>
<dbReference type="EMBL" id="QZEY01000015">
    <property type="protein sequence ID" value="RJL24533.1"/>
    <property type="molecule type" value="Genomic_DNA"/>
</dbReference>
<feature type="compositionally biased region" description="Pro residues" evidence="3">
    <location>
        <begin position="218"/>
        <end position="231"/>
    </location>
</feature>
<feature type="compositionally biased region" description="Low complexity" evidence="3">
    <location>
        <begin position="232"/>
        <end position="247"/>
    </location>
</feature>
<sequence>MDAHASGPAPPDPAGARTPEQYVAKLAELRTWAGAPSLRRLRVLGGTTRAPNGDEVDLLPPSTTSAVLAGKRLPRLPRLDFVRAFVAACLQAAGYPAEAAPVVQARWTEAWRHLAQPAASPEPPPVPEPSAQASPQRSAQSSDQPSAQPSSSAEPAPGPAAAFAADCPVHTPLGDPVRWTAPDTVPGDPRPGRDPDPAAPAAPPPGLRAEPAHLEPAGAPPTPDPAAPRPPAASAASAASAGSVGDAGDADDAARGRTAGGPAARGTADPRRGDAPTPAPAAGPEPAAPEPAHADGAGRGGWILGGTRVLAAVTVLAVGAAGAYLVHRVAGDDRPVAGRNARPVAGTGPGGVTGISGWWRLAEAAGAAGAAVADASGRGRAARLTRALSARGTLDGAWATVDPGATQADRGFTLAAWVRLDAGDRWATVAGQRRDDFNSFVLAYAPETKSWAFFTPLADGETSAPFWAQSVDQVRIGRWTHLAAVHDRDSRRLLLYVDGELSAVARSPEEGIAPGPLDIGVAYQEGRPIDPWQGAISDVAVFGRPLSAEEIHRVRLAQRHP</sequence>
<evidence type="ECO:0000256" key="1">
    <source>
        <dbReference type="ARBA" id="ARBA00022729"/>
    </source>
</evidence>
<dbReference type="Gene3D" id="2.60.120.200">
    <property type="match status" value="1"/>
</dbReference>
<organism evidence="5 6">
    <name type="scientific">Bailinhaonella thermotolerans</name>
    <dbReference type="NCBI Taxonomy" id="1070861"/>
    <lineage>
        <taxon>Bacteria</taxon>
        <taxon>Bacillati</taxon>
        <taxon>Actinomycetota</taxon>
        <taxon>Actinomycetes</taxon>
        <taxon>Streptosporangiales</taxon>
        <taxon>Streptosporangiaceae</taxon>
        <taxon>Bailinhaonella</taxon>
    </lineage>
</organism>
<evidence type="ECO:0000256" key="3">
    <source>
        <dbReference type="SAM" id="MobiDB-lite"/>
    </source>
</evidence>
<evidence type="ECO:0000256" key="2">
    <source>
        <dbReference type="ARBA" id="ARBA00023157"/>
    </source>
</evidence>
<dbReference type="RefSeq" id="WP_119929910.1">
    <property type="nucleotide sequence ID" value="NZ_QZEY01000015.1"/>
</dbReference>
<dbReference type="Proteomes" id="UP000265768">
    <property type="component" value="Unassembled WGS sequence"/>
</dbReference>
<protein>
    <submittedName>
        <fullName evidence="5">LamG domain-containing protein</fullName>
    </submittedName>
</protein>
<gene>
    <name evidence="5" type="ORF">D5H75_29925</name>
</gene>
<keyword evidence="6" id="KW-1185">Reference proteome</keyword>
<feature type="compositionally biased region" description="Pro residues" evidence="3">
    <location>
        <begin position="197"/>
        <end position="206"/>
    </location>
</feature>
<name>A0A3A4AFW3_9ACTN</name>
<keyword evidence="2" id="KW-1015">Disulfide bond</keyword>
<dbReference type="Pfam" id="PF13385">
    <property type="entry name" value="Laminin_G_3"/>
    <property type="match status" value="1"/>
</dbReference>
<dbReference type="SMART" id="SM00560">
    <property type="entry name" value="LamGL"/>
    <property type="match status" value="1"/>
</dbReference>
<feature type="region of interest" description="Disordered" evidence="3">
    <location>
        <begin position="114"/>
        <end position="295"/>
    </location>
</feature>
<accession>A0A3A4AFW3</accession>
<dbReference type="AlphaFoldDB" id="A0A3A4AFW3"/>
<feature type="compositionally biased region" description="Low complexity" evidence="3">
    <location>
        <begin position="256"/>
        <end position="267"/>
    </location>
</feature>
<evidence type="ECO:0000313" key="5">
    <source>
        <dbReference type="EMBL" id="RJL24533.1"/>
    </source>
</evidence>
<feature type="compositionally biased region" description="Low complexity" evidence="3">
    <location>
        <begin position="129"/>
        <end position="165"/>
    </location>
</feature>
<evidence type="ECO:0000313" key="6">
    <source>
        <dbReference type="Proteomes" id="UP000265768"/>
    </source>
</evidence>
<dbReference type="InterPro" id="IPR006558">
    <property type="entry name" value="LamG-like"/>
</dbReference>
<dbReference type="SUPFAM" id="SSF49899">
    <property type="entry name" value="Concanavalin A-like lectins/glucanases"/>
    <property type="match status" value="1"/>
</dbReference>